<protein>
    <recommendedName>
        <fullName evidence="2">DUF2510 domain-containing protein</fullName>
    </recommendedName>
</protein>
<sequence length="188" mass="19418">MTAPSPAPGWFPDPSDPSRQRYFDGKVWTDNYAPFGAAVPPAHQPTKSGVSKGMKIGLGVGAAVLALIALGSLSNSDKSSPSSSKTVTVTRTVDITPTPTKPPSAGPMSTIDGDGTYLIGTDVLPGKYRSGGGAGGRSDCYWQRQSGVGGGGDDIIASDLAEGQQIVEILPTDVAFQTKHCQPWEKIG</sequence>
<evidence type="ECO:0000313" key="3">
    <source>
        <dbReference type="EMBL" id="MDH6198520.1"/>
    </source>
</evidence>
<dbReference type="InterPro" id="IPR018929">
    <property type="entry name" value="DUF2510"/>
</dbReference>
<dbReference type="EMBL" id="JARXVE010000011">
    <property type="protein sequence ID" value="MDH6198520.1"/>
    <property type="molecule type" value="Genomic_DNA"/>
</dbReference>
<feature type="compositionally biased region" description="Low complexity" evidence="1">
    <location>
        <begin position="74"/>
        <end position="84"/>
    </location>
</feature>
<feature type="region of interest" description="Disordered" evidence="1">
    <location>
        <begin position="74"/>
        <end position="112"/>
    </location>
</feature>
<dbReference type="Proteomes" id="UP001160130">
    <property type="component" value="Unassembled WGS sequence"/>
</dbReference>
<comment type="caution">
    <text evidence="3">The sequence shown here is derived from an EMBL/GenBank/DDBJ whole genome shotgun (WGS) entry which is preliminary data.</text>
</comment>
<feature type="region of interest" description="Disordered" evidence="1">
    <location>
        <begin position="1"/>
        <end position="22"/>
    </location>
</feature>
<feature type="domain" description="DUF2510" evidence="2">
    <location>
        <begin position="8"/>
        <end position="40"/>
    </location>
</feature>
<name>A0ABT6L831_9MYCO</name>
<gene>
    <name evidence="3" type="ORF">M2272_005179</name>
</gene>
<organism evidence="3 4">
    <name type="scientific">Mycolicibacterium frederiksbergense</name>
    <dbReference type="NCBI Taxonomy" id="117567"/>
    <lineage>
        <taxon>Bacteria</taxon>
        <taxon>Bacillati</taxon>
        <taxon>Actinomycetota</taxon>
        <taxon>Actinomycetes</taxon>
        <taxon>Mycobacteriales</taxon>
        <taxon>Mycobacteriaceae</taxon>
        <taxon>Mycolicibacterium</taxon>
    </lineage>
</organism>
<evidence type="ECO:0000256" key="1">
    <source>
        <dbReference type="SAM" id="MobiDB-lite"/>
    </source>
</evidence>
<feature type="compositionally biased region" description="Pro residues" evidence="1">
    <location>
        <begin position="1"/>
        <end position="15"/>
    </location>
</feature>
<dbReference type="Pfam" id="PF10708">
    <property type="entry name" value="DUF2510"/>
    <property type="match status" value="1"/>
</dbReference>
<evidence type="ECO:0000313" key="4">
    <source>
        <dbReference type="Proteomes" id="UP001160130"/>
    </source>
</evidence>
<proteinExistence type="predicted"/>
<feature type="compositionally biased region" description="Polar residues" evidence="1">
    <location>
        <begin position="85"/>
        <end position="98"/>
    </location>
</feature>
<reference evidence="3 4" key="1">
    <citation type="submission" date="2023-04" db="EMBL/GenBank/DDBJ databases">
        <title>Forest soil microbial communities from Buena Vista Peninsula, Colon Province, Panama.</title>
        <authorList>
            <person name="Bouskill N."/>
        </authorList>
    </citation>
    <scope>NUCLEOTIDE SEQUENCE [LARGE SCALE GENOMIC DNA]</scope>
    <source>
        <strain evidence="3 4">AC80</strain>
    </source>
</reference>
<keyword evidence="4" id="KW-1185">Reference proteome</keyword>
<accession>A0ABT6L831</accession>
<evidence type="ECO:0000259" key="2">
    <source>
        <dbReference type="Pfam" id="PF10708"/>
    </source>
</evidence>
<dbReference type="RefSeq" id="WP_280835093.1">
    <property type="nucleotide sequence ID" value="NZ_JARXVE010000011.1"/>
</dbReference>